<dbReference type="Proteomes" id="UP000735874">
    <property type="component" value="Unassembled WGS sequence"/>
</dbReference>
<evidence type="ECO:0000313" key="1">
    <source>
        <dbReference type="EMBL" id="KAG2856703.1"/>
    </source>
</evidence>
<dbReference type="VEuPathDB" id="FungiDB:PC110_g18266"/>
<evidence type="ECO:0000313" key="4">
    <source>
        <dbReference type="EMBL" id="KAG2986286.1"/>
    </source>
</evidence>
<evidence type="ECO:0000313" key="3">
    <source>
        <dbReference type="EMBL" id="KAG2952094.1"/>
    </source>
</evidence>
<dbReference type="EMBL" id="RCMK01000043">
    <property type="protein sequence ID" value="KAG2952094.1"/>
    <property type="molecule type" value="Genomic_DNA"/>
</dbReference>
<name>A0A329RKP3_9STRA</name>
<dbReference type="EMBL" id="RCMI01000292">
    <property type="protein sequence ID" value="KAG2919493.1"/>
    <property type="molecule type" value="Genomic_DNA"/>
</dbReference>
<accession>A0A329RKP3</accession>
<evidence type="ECO:0000313" key="2">
    <source>
        <dbReference type="EMBL" id="KAG2919493.1"/>
    </source>
</evidence>
<sequence>MIKLEDIPHEKDSVLHLGGIGKTKASLLNKDGVNTIGDLRKCVKGSKTNNLRPKGPIMDATMPLTFVGDRDEAKQQCVIESIPLYVWGPVLDSCYMASGARC</sequence>
<dbReference type="EMBL" id="RCMG01000321">
    <property type="protein sequence ID" value="KAG2856703.1"/>
    <property type="molecule type" value="Genomic_DNA"/>
</dbReference>
<dbReference type="AlphaFoldDB" id="A0A329RKP3"/>
<reference evidence="5 6" key="1">
    <citation type="submission" date="2018-01" db="EMBL/GenBank/DDBJ databases">
        <title>Draft genome of the strawberry crown rot pathogen Phytophthora cactorum.</title>
        <authorList>
            <person name="Armitage A.D."/>
            <person name="Lysoe E."/>
            <person name="Nellist C.F."/>
            <person name="Harrison R.J."/>
            <person name="Brurberg M.B."/>
        </authorList>
    </citation>
    <scope>NUCLEOTIDE SEQUENCE [LARGE SCALE GENOMIC DNA]</scope>
    <source>
        <strain evidence="5 6">10300</strain>
    </source>
</reference>
<dbReference type="Proteomes" id="UP000736787">
    <property type="component" value="Unassembled WGS sequence"/>
</dbReference>
<evidence type="ECO:0000313" key="5">
    <source>
        <dbReference type="EMBL" id="RAW25315.1"/>
    </source>
</evidence>
<dbReference type="EMBL" id="MJFZ01000766">
    <property type="protein sequence ID" value="RAW25315.1"/>
    <property type="molecule type" value="Genomic_DNA"/>
</dbReference>
<dbReference type="Proteomes" id="UP000697107">
    <property type="component" value="Unassembled WGS sequence"/>
</dbReference>
<organism evidence="5 6">
    <name type="scientific">Phytophthora cactorum</name>
    <dbReference type="NCBI Taxonomy" id="29920"/>
    <lineage>
        <taxon>Eukaryota</taxon>
        <taxon>Sar</taxon>
        <taxon>Stramenopiles</taxon>
        <taxon>Oomycota</taxon>
        <taxon>Peronosporomycetes</taxon>
        <taxon>Peronosporales</taxon>
        <taxon>Peronosporaceae</taxon>
        <taxon>Phytophthora</taxon>
    </lineage>
</organism>
<dbReference type="OrthoDB" id="89538at2759"/>
<comment type="caution">
    <text evidence="5">The sequence shown here is derived from an EMBL/GenBank/DDBJ whole genome shotgun (WGS) entry which is preliminary data.</text>
</comment>
<protein>
    <submittedName>
        <fullName evidence="5">Uncharacterized protein</fullName>
    </submittedName>
</protein>
<reference evidence="1" key="2">
    <citation type="submission" date="2018-10" db="EMBL/GenBank/DDBJ databases">
        <title>Effector identification in a new, highly contiguous assembly of the strawberry crown rot pathogen Phytophthora cactorum.</title>
        <authorList>
            <person name="Armitage A.D."/>
            <person name="Nellist C.F."/>
            <person name="Bates H."/>
            <person name="Vickerstaff R.J."/>
            <person name="Harrison R.J."/>
        </authorList>
    </citation>
    <scope>NUCLEOTIDE SEQUENCE</scope>
    <source>
        <strain evidence="1">15-7</strain>
        <strain evidence="2">4032</strain>
        <strain evidence="3">4040</strain>
        <strain evidence="4">P415</strain>
    </source>
</reference>
<evidence type="ECO:0000313" key="6">
    <source>
        <dbReference type="Proteomes" id="UP000251314"/>
    </source>
</evidence>
<keyword evidence="6" id="KW-1185">Reference proteome</keyword>
<dbReference type="Proteomes" id="UP000251314">
    <property type="component" value="Unassembled WGS sequence"/>
</dbReference>
<proteinExistence type="predicted"/>
<gene>
    <name evidence="5" type="ORF">PC110_g18266</name>
    <name evidence="1" type="ORF">PC113_g11333</name>
    <name evidence="2" type="ORF">PC115_g10108</name>
    <name evidence="3" type="ORF">PC117_g3107</name>
    <name evidence="4" type="ORF">PC118_g7871</name>
</gene>
<dbReference type="Proteomes" id="UP000774804">
    <property type="component" value="Unassembled WGS sequence"/>
</dbReference>
<dbReference type="EMBL" id="RCML01000194">
    <property type="protein sequence ID" value="KAG2986286.1"/>
    <property type="molecule type" value="Genomic_DNA"/>
</dbReference>